<gene>
    <name evidence="2" type="ORF">XAT740_LOCUS40065</name>
</gene>
<keyword evidence="3" id="KW-1185">Reference proteome</keyword>
<accession>A0A815TGR7</accession>
<dbReference type="InterPro" id="IPR006073">
    <property type="entry name" value="GTP-bd"/>
</dbReference>
<proteinExistence type="predicted"/>
<comment type="caution">
    <text evidence="2">The sequence shown here is derived from an EMBL/GenBank/DDBJ whole genome shotgun (WGS) entry which is preliminary data.</text>
</comment>
<dbReference type="CDD" id="cd00882">
    <property type="entry name" value="Ras_like_GTPase"/>
    <property type="match status" value="1"/>
</dbReference>
<reference evidence="2" key="1">
    <citation type="submission" date="2021-02" db="EMBL/GenBank/DDBJ databases">
        <authorList>
            <person name="Nowell W R."/>
        </authorList>
    </citation>
    <scope>NUCLEOTIDE SEQUENCE</scope>
</reference>
<feature type="domain" description="G" evidence="1">
    <location>
        <begin position="44"/>
        <end position="143"/>
    </location>
</feature>
<dbReference type="EMBL" id="CAJNOR010004515">
    <property type="protein sequence ID" value="CAF1508266.1"/>
    <property type="molecule type" value="Genomic_DNA"/>
</dbReference>
<dbReference type="AlphaFoldDB" id="A0A815TGR7"/>
<dbReference type="Gene3D" id="3.40.50.300">
    <property type="entry name" value="P-loop containing nucleotide triphosphate hydrolases"/>
    <property type="match status" value="1"/>
</dbReference>
<organism evidence="2 3">
    <name type="scientific">Adineta ricciae</name>
    <name type="common">Rotifer</name>
    <dbReference type="NCBI Taxonomy" id="249248"/>
    <lineage>
        <taxon>Eukaryota</taxon>
        <taxon>Metazoa</taxon>
        <taxon>Spiralia</taxon>
        <taxon>Gnathifera</taxon>
        <taxon>Rotifera</taxon>
        <taxon>Eurotatoria</taxon>
        <taxon>Bdelloidea</taxon>
        <taxon>Adinetida</taxon>
        <taxon>Adinetidae</taxon>
        <taxon>Adineta</taxon>
    </lineage>
</organism>
<dbReference type="SUPFAM" id="SSF52540">
    <property type="entry name" value="P-loop containing nucleoside triphosphate hydrolases"/>
    <property type="match status" value="1"/>
</dbReference>
<dbReference type="InterPro" id="IPR027417">
    <property type="entry name" value="P-loop_NTPase"/>
</dbReference>
<dbReference type="GO" id="GO:0005525">
    <property type="term" value="F:GTP binding"/>
    <property type="evidence" value="ECO:0007669"/>
    <property type="project" value="InterPro"/>
</dbReference>
<evidence type="ECO:0000259" key="1">
    <source>
        <dbReference type="Pfam" id="PF01926"/>
    </source>
</evidence>
<evidence type="ECO:0000313" key="3">
    <source>
        <dbReference type="Proteomes" id="UP000663828"/>
    </source>
</evidence>
<dbReference type="Proteomes" id="UP000663828">
    <property type="component" value="Unassembled WGS sequence"/>
</dbReference>
<sequence length="480" mass="55280">MLISLIFTSNLVQNTSLQTTTIMAELLVKHNFVSKKLKYKPCAVIMGRTGAGKTTLVNALCGTDHKSGAGAGSVTRELYRNDVVHGQHTFSIIDTPGTNSSSETYKHAFLLRQALTSVKINTIFIVTKYDCRFDTMLENCYEVERPVFDYEQKIVVIVSHWDQSKEPEKDYPQICALFEDYCSSIIFYSDKMPIDQLVESMYTFLSNMVAEQITITDEEFFLKFNVAEIKLQIKDSVNQYRKKADAVFTEYSNLVVSAKSQPKEEQDEILHVVIVEFKNEMESLLQTFRNTRGGRMQELDYYTLYIKLEGENLKRCDEFVEKVVPLMSYNLFDNKDPRNLIKRCPHCELIWFKTEGCDGVTSCGNKDFTHSFNSSGKLHWKYILQRIGGKLRLVKQPDIWRASVPKKFDDSVLCTPYTKSKGVGCGKMFTWSELPKVEDELILELFRVKTVEQAKQLIEAGHFKEVRQNYEKSIDTTFHS</sequence>
<dbReference type="Pfam" id="PF01926">
    <property type="entry name" value="MMR_HSR1"/>
    <property type="match status" value="1"/>
</dbReference>
<name>A0A815TGR7_ADIRI</name>
<evidence type="ECO:0000313" key="2">
    <source>
        <dbReference type="EMBL" id="CAF1508266.1"/>
    </source>
</evidence>
<protein>
    <recommendedName>
        <fullName evidence="1">G domain-containing protein</fullName>
    </recommendedName>
</protein>